<proteinExistence type="predicted"/>
<name>A0ABQ9XWY2_9EUKA</name>
<sequence length="782" mass="80931">MNKTGFVYFSRSFGVDASVVLTDCLAKAGQENGIFIVCSDLSTMLLPLTESSLLAAVKPSFTTNSVFTAEERGRLRGRETKVGGTEGSLLFYWHPHATGAVHLQTGGEDHALCGLTELPCSTLSQAMSNLKEPSQESETPEVLIDSDLSLTSPLLSTATKWILRGSPLKSLTIENEAQISIKKGVSSSLTLATLSIVFGTDSASRTTPILDVESGTIEINECSVNSDSKSISSSLFAVGGGSLILTKGSIATPSSSHPLVSITSGSFSTATVDVIVTVQPIRSSPLISMSGGTSSISGPITSLISSHAAFSLSGTAILKLISNTDFSNGAVGSVVTMDGGMIDIESSSFEHATLSSSLISGSGSMSIVSSSFTSLVESTTSSSNAEGVRALTLSIGTSQKVEIGALSKPVAFTLCSSRAEGGALLCTLSGSGILSITHTTFDKCTTLKDGGACFVDLTAITTGSFTTGDSVSFTNCQTTNKHGNELFVVCSDLQSFLTPTPDPSPLASIKPTFTTNTVFTDEQRQLLWGRGTQEGGSEGSLLFYWHPHTTGAVYLQTGGEDHVLCGLTELPCSTLSQAMNNLKVPSQESETPEVSIDSAFTLTSPLLSTATKWILRGSPLKSLTIENEAQISIKKGESSSLTLDSLSIVFGTDSASRTTPILDVQSGTIEMKECSVNSDTKSISSSLFAVGGGSLFLTKGSIATPSSSHPLVSITSGSFSTATVDVIVTVQPIRSSPLISMSGGTSSISGPITSLISSHAAFSLTGTAILKLKSNSDLGDSK</sequence>
<evidence type="ECO:0000313" key="2">
    <source>
        <dbReference type="Proteomes" id="UP001281761"/>
    </source>
</evidence>
<evidence type="ECO:0000313" key="1">
    <source>
        <dbReference type="EMBL" id="KAK2955970.1"/>
    </source>
</evidence>
<gene>
    <name evidence="1" type="ORF">BLNAU_9130</name>
</gene>
<comment type="caution">
    <text evidence="1">The sequence shown here is derived from an EMBL/GenBank/DDBJ whole genome shotgun (WGS) entry which is preliminary data.</text>
</comment>
<keyword evidence="2" id="KW-1185">Reference proteome</keyword>
<protein>
    <submittedName>
        <fullName evidence="1">Uncharacterized protein</fullName>
    </submittedName>
</protein>
<accession>A0ABQ9XWY2</accession>
<organism evidence="1 2">
    <name type="scientific">Blattamonas nauphoetae</name>
    <dbReference type="NCBI Taxonomy" id="2049346"/>
    <lineage>
        <taxon>Eukaryota</taxon>
        <taxon>Metamonada</taxon>
        <taxon>Preaxostyla</taxon>
        <taxon>Oxymonadida</taxon>
        <taxon>Blattamonas</taxon>
    </lineage>
</organism>
<reference evidence="1 2" key="1">
    <citation type="journal article" date="2022" name="bioRxiv">
        <title>Genomics of Preaxostyla Flagellates Illuminates Evolutionary Transitions and the Path Towards Mitochondrial Loss.</title>
        <authorList>
            <person name="Novak L.V.F."/>
            <person name="Treitli S.C."/>
            <person name="Pyrih J."/>
            <person name="Halakuc P."/>
            <person name="Pipaliya S.V."/>
            <person name="Vacek V."/>
            <person name="Brzon O."/>
            <person name="Soukal P."/>
            <person name="Eme L."/>
            <person name="Dacks J.B."/>
            <person name="Karnkowska A."/>
            <person name="Elias M."/>
            <person name="Hampl V."/>
        </authorList>
    </citation>
    <scope>NUCLEOTIDE SEQUENCE [LARGE SCALE GENOMIC DNA]</scope>
    <source>
        <strain evidence="1">NAU3</strain>
        <tissue evidence="1">Gut</tissue>
    </source>
</reference>
<dbReference type="EMBL" id="JARBJD010000061">
    <property type="protein sequence ID" value="KAK2955970.1"/>
    <property type="molecule type" value="Genomic_DNA"/>
</dbReference>
<dbReference type="Proteomes" id="UP001281761">
    <property type="component" value="Unassembled WGS sequence"/>
</dbReference>